<evidence type="ECO:0000313" key="3">
    <source>
        <dbReference type="EMBL" id="KAK8106642.1"/>
    </source>
</evidence>
<evidence type="ECO:0000313" key="4">
    <source>
        <dbReference type="Proteomes" id="UP001392437"/>
    </source>
</evidence>
<proteinExistence type="inferred from homology"/>
<dbReference type="PANTHER" id="PTHR12832">
    <property type="entry name" value="TESTIS-SPECIFIC PROTEIN PBS13 T-COMPLEX 11"/>
    <property type="match status" value="1"/>
</dbReference>
<feature type="region of interest" description="Disordered" evidence="2">
    <location>
        <begin position="1"/>
        <end position="30"/>
    </location>
</feature>
<dbReference type="Pfam" id="PF05794">
    <property type="entry name" value="Tcp11"/>
    <property type="match status" value="1"/>
</dbReference>
<organism evidence="3 4">
    <name type="scientific">Apiospora kogelbergensis</name>
    <dbReference type="NCBI Taxonomy" id="1337665"/>
    <lineage>
        <taxon>Eukaryota</taxon>
        <taxon>Fungi</taxon>
        <taxon>Dikarya</taxon>
        <taxon>Ascomycota</taxon>
        <taxon>Pezizomycotina</taxon>
        <taxon>Sordariomycetes</taxon>
        <taxon>Xylariomycetidae</taxon>
        <taxon>Amphisphaeriales</taxon>
        <taxon>Apiosporaceae</taxon>
        <taxon>Apiospora</taxon>
    </lineage>
</organism>
<gene>
    <name evidence="3" type="ORF">PG999_010001</name>
</gene>
<comment type="similarity">
    <text evidence="1">Belongs to the TCP11 family.</text>
</comment>
<dbReference type="GO" id="GO:0010737">
    <property type="term" value="P:protein kinase A signaling"/>
    <property type="evidence" value="ECO:0007669"/>
    <property type="project" value="TreeGrafter"/>
</dbReference>
<dbReference type="Proteomes" id="UP001392437">
    <property type="component" value="Unassembled WGS sequence"/>
</dbReference>
<dbReference type="AlphaFoldDB" id="A0AAW0QM23"/>
<protein>
    <submittedName>
        <fullName evidence="3">T-complex protein 11</fullName>
    </submittedName>
</protein>
<dbReference type="InterPro" id="IPR008862">
    <property type="entry name" value="Tcp11"/>
</dbReference>
<accession>A0AAW0QM23</accession>
<sequence length="629" mass="70132">MGGNKPRQRPQSSLDARETWGLEPGAEPPCLEAKKLSQSCQNNHHPEMASGNLLTDLYRSHNASPPVTKAKLSELDIDKIPNNHRLRHDLNFDRDLQFRPNWDGEKGRKKQAKADEFWANLRGQLHEYITAPASSQQCLGMDRDWCLPVLLKEVKEILHTLVSSQDQVYLDEGFNVELIMQQFYKGTTDLEKLASWLSSMLKTYCAPGRDKLVDEMYNKLANGNRRNDMGDLIQGLRSLLNLLEGMKLDLANHFIHCWKPTLIEDTVNFEKRFFCTKIQSGRLDPHPGSQWYVIAIRDIGLSPGSASAFGVMAVFFEALSRLILPSSSQQLPNTFAFDEKQITKLRSDVLNGIHMEICMRLFSKLESMYRDSRGASTLIPTSVPTPTLITSSPATPGSTYARSHGQDTGFGSITSSSGSLSVAAPETIRSPCRSSNHMLRQDILDAQDTERSKYNLYIALTGLLSTAPASTGTASERKLMRDSFAVEIFRFTNAPTEALRQVEEELGQHLYQPHSQLFQEVESHFWIRLIAELQECVRTLKPLGSLGLFSAAVGRRNYGPWGGPSAHPMSSNAIGISTQEARAKRGIEDIAARLAHLGLLHWRVWSPLIYLGGDNGGDNGMELSHAVGI</sequence>
<name>A0AAW0QM23_9PEZI</name>
<evidence type="ECO:0000256" key="1">
    <source>
        <dbReference type="ARBA" id="ARBA00010954"/>
    </source>
</evidence>
<dbReference type="EMBL" id="JAQQWP010000008">
    <property type="protein sequence ID" value="KAK8106642.1"/>
    <property type="molecule type" value="Genomic_DNA"/>
</dbReference>
<evidence type="ECO:0000256" key="2">
    <source>
        <dbReference type="SAM" id="MobiDB-lite"/>
    </source>
</evidence>
<feature type="compositionally biased region" description="Polar residues" evidence="2">
    <location>
        <begin position="380"/>
        <end position="401"/>
    </location>
</feature>
<reference evidence="3 4" key="1">
    <citation type="submission" date="2023-01" db="EMBL/GenBank/DDBJ databases">
        <title>Analysis of 21 Apiospora genomes using comparative genomics revels a genus with tremendous synthesis potential of carbohydrate active enzymes and secondary metabolites.</title>
        <authorList>
            <person name="Sorensen T."/>
        </authorList>
    </citation>
    <scope>NUCLEOTIDE SEQUENCE [LARGE SCALE GENOMIC DNA]</scope>
    <source>
        <strain evidence="3 4">CBS 117206</strain>
    </source>
</reference>
<feature type="region of interest" description="Disordered" evidence="2">
    <location>
        <begin position="380"/>
        <end position="408"/>
    </location>
</feature>
<keyword evidence="4" id="KW-1185">Reference proteome</keyword>
<dbReference type="PANTHER" id="PTHR12832:SF11">
    <property type="entry name" value="LD23868P"/>
    <property type="match status" value="1"/>
</dbReference>
<comment type="caution">
    <text evidence="3">The sequence shown here is derived from an EMBL/GenBank/DDBJ whole genome shotgun (WGS) entry which is preliminary data.</text>
</comment>